<protein>
    <submittedName>
        <fullName evidence="1">Uncharacterized protein</fullName>
    </submittedName>
</protein>
<organism evidence="1 2">
    <name type="scientific">Vavraia culicis (isolate floridensis)</name>
    <name type="common">Microsporidian parasite</name>
    <dbReference type="NCBI Taxonomy" id="948595"/>
    <lineage>
        <taxon>Eukaryota</taxon>
        <taxon>Fungi</taxon>
        <taxon>Fungi incertae sedis</taxon>
        <taxon>Microsporidia</taxon>
        <taxon>Pleistophoridae</taxon>
        <taxon>Vavraia</taxon>
    </lineage>
</organism>
<reference evidence="2" key="1">
    <citation type="submission" date="2011-03" db="EMBL/GenBank/DDBJ databases">
        <title>The genome sequence of Vavraia culicis strain floridensis.</title>
        <authorList>
            <consortium name="The Broad Institute Genome Sequencing Platform"/>
            <person name="Cuomo C."/>
            <person name="Becnel J."/>
            <person name="Sanscrainte N."/>
            <person name="Young S.K."/>
            <person name="Zeng Q."/>
            <person name="Gargeya S."/>
            <person name="Fitzgerald M."/>
            <person name="Haas B."/>
            <person name="Abouelleil A."/>
            <person name="Alvarado L."/>
            <person name="Arachchi H.M."/>
            <person name="Berlin A."/>
            <person name="Chapman S.B."/>
            <person name="Gearin G."/>
            <person name="Goldberg J."/>
            <person name="Griggs A."/>
            <person name="Gujja S."/>
            <person name="Hansen M."/>
            <person name="Heiman D."/>
            <person name="Howarth C."/>
            <person name="Larimer J."/>
            <person name="Lui A."/>
            <person name="MacDonald P.J.P."/>
            <person name="McCowen C."/>
            <person name="Montmayeur A."/>
            <person name="Murphy C."/>
            <person name="Neiman D."/>
            <person name="Pearson M."/>
            <person name="Priest M."/>
            <person name="Roberts A."/>
            <person name="Saif S."/>
            <person name="Shea T."/>
            <person name="Sisk P."/>
            <person name="Stolte C."/>
            <person name="Sykes S."/>
            <person name="Wortman J."/>
            <person name="Nusbaum C."/>
            <person name="Birren B."/>
        </authorList>
    </citation>
    <scope>NUCLEOTIDE SEQUENCE [LARGE SCALE GENOMIC DNA]</scope>
    <source>
        <strain evidence="2">floridensis</strain>
    </source>
</reference>
<dbReference type="HOGENOM" id="CLU_1769487_0_0_1"/>
<name>L2GU82_VAVCU</name>
<dbReference type="VEuPathDB" id="MicrosporidiaDB:VCUG_01294"/>
<sequence>MSIVDVAHDARFERPNLQICKYKEFLVFNPFSRNGASVSTMLTVQVSYRSEHPGTPSIVCLNITMSCSWRQQPMIAQQQKLYFSICRCCCLRSLTSYFCTNAITKQTVFAETQAIHRFYAAICSEPATLCAWIAYRALLLTAKSFYQ</sequence>
<dbReference type="EMBL" id="GL877422">
    <property type="protein sequence ID" value="ELA47194.1"/>
    <property type="molecule type" value="Genomic_DNA"/>
</dbReference>
<dbReference type="GeneID" id="19879173"/>
<dbReference type="InParanoid" id="L2GU82"/>
<evidence type="ECO:0000313" key="2">
    <source>
        <dbReference type="Proteomes" id="UP000011081"/>
    </source>
</evidence>
<accession>L2GU82</accession>
<proteinExistence type="predicted"/>
<dbReference type="Proteomes" id="UP000011081">
    <property type="component" value="Unassembled WGS sequence"/>
</dbReference>
<dbReference type="AlphaFoldDB" id="L2GU82"/>
<evidence type="ECO:0000313" key="1">
    <source>
        <dbReference type="EMBL" id="ELA47194.1"/>
    </source>
</evidence>
<gene>
    <name evidence="1" type="ORF">VCUG_01294</name>
</gene>
<dbReference type="RefSeq" id="XP_008074312.1">
    <property type="nucleotide sequence ID" value="XM_008076121.1"/>
</dbReference>
<keyword evidence="2" id="KW-1185">Reference proteome</keyword>